<comment type="caution">
    <text evidence="2">The sequence shown here is derived from an EMBL/GenBank/DDBJ whole genome shotgun (WGS) entry which is preliminary data.</text>
</comment>
<name>A0A366I0U5_9FIRM</name>
<protein>
    <submittedName>
        <fullName evidence="2">Uncharacterized protein</fullName>
    </submittedName>
</protein>
<feature type="transmembrane region" description="Helical" evidence="1">
    <location>
        <begin position="218"/>
        <end position="240"/>
    </location>
</feature>
<dbReference type="AlphaFoldDB" id="A0A366I0U5"/>
<dbReference type="RefSeq" id="WP_207657467.1">
    <property type="nucleotide sequence ID" value="NZ_QNRX01000019.1"/>
</dbReference>
<accession>A0A366I0U5</accession>
<evidence type="ECO:0000313" key="3">
    <source>
        <dbReference type="Proteomes" id="UP000253490"/>
    </source>
</evidence>
<gene>
    <name evidence="2" type="ORF">DES36_1199</name>
</gene>
<evidence type="ECO:0000313" key="2">
    <source>
        <dbReference type="EMBL" id="RBP59284.1"/>
    </source>
</evidence>
<feature type="transmembrane region" description="Helical" evidence="1">
    <location>
        <begin position="41"/>
        <end position="58"/>
    </location>
</feature>
<sequence length="281" mass="32572">MKVVSSKGVKSLNTRKKNIINVDELNAYKVAYGKPLKARDYLYYVGMPSLIFGGFSFILLYYWWFSLIMIVAGSIYGFKFFLPKSIEKHYEMQSFSERNKFINNMTQVLTDESKTVIRALSTVNSRAEGELRKDLTVLQARLQGADNHQIQLAFKSLADKYEDDIIFVQYLEQLETAMLEGRANIDTLKDVKSYHNDMKKKKNEYEFKKQGHLKDMKMLCGVVVVFILAISFSFGFSIYVNDFAHHPIGWVTCGIYISLMAHFFKKFSTYLFDESILEVEV</sequence>
<dbReference type="Proteomes" id="UP000253490">
    <property type="component" value="Unassembled WGS sequence"/>
</dbReference>
<keyword evidence="1" id="KW-0472">Membrane</keyword>
<evidence type="ECO:0000256" key="1">
    <source>
        <dbReference type="SAM" id="Phobius"/>
    </source>
</evidence>
<proteinExistence type="predicted"/>
<feature type="transmembrane region" description="Helical" evidence="1">
    <location>
        <begin position="246"/>
        <end position="264"/>
    </location>
</feature>
<organism evidence="2 3">
    <name type="scientific">Alkalibaculum bacchi</name>
    <dbReference type="NCBI Taxonomy" id="645887"/>
    <lineage>
        <taxon>Bacteria</taxon>
        <taxon>Bacillati</taxon>
        <taxon>Bacillota</taxon>
        <taxon>Clostridia</taxon>
        <taxon>Eubacteriales</taxon>
        <taxon>Eubacteriaceae</taxon>
        <taxon>Alkalibaculum</taxon>
    </lineage>
</organism>
<feature type="transmembrane region" description="Helical" evidence="1">
    <location>
        <begin position="64"/>
        <end position="82"/>
    </location>
</feature>
<keyword evidence="1" id="KW-1133">Transmembrane helix</keyword>
<dbReference type="EMBL" id="QNRX01000019">
    <property type="protein sequence ID" value="RBP59284.1"/>
    <property type="molecule type" value="Genomic_DNA"/>
</dbReference>
<keyword evidence="3" id="KW-1185">Reference proteome</keyword>
<keyword evidence="1" id="KW-0812">Transmembrane</keyword>
<reference evidence="2 3" key="1">
    <citation type="submission" date="2018-06" db="EMBL/GenBank/DDBJ databases">
        <title>Genomic Encyclopedia of Type Strains, Phase IV (KMG-IV): sequencing the most valuable type-strain genomes for metagenomic binning, comparative biology and taxonomic classification.</title>
        <authorList>
            <person name="Goeker M."/>
        </authorList>
    </citation>
    <scope>NUCLEOTIDE SEQUENCE [LARGE SCALE GENOMIC DNA]</scope>
    <source>
        <strain evidence="2 3">DSM 22112</strain>
    </source>
</reference>